<evidence type="ECO:0000313" key="8">
    <source>
        <dbReference type="EMBL" id="GAJ01666.1"/>
    </source>
</evidence>
<dbReference type="Pfam" id="PF09335">
    <property type="entry name" value="VTT_dom"/>
    <property type="match status" value="1"/>
</dbReference>
<accession>X1UP50</accession>
<dbReference type="AlphaFoldDB" id="X1UP50"/>
<feature type="transmembrane region" description="Helical" evidence="6">
    <location>
        <begin position="159"/>
        <end position="178"/>
    </location>
</feature>
<dbReference type="GO" id="GO:0005886">
    <property type="term" value="C:plasma membrane"/>
    <property type="evidence" value="ECO:0007669"/>
    <property type="project" value="UniProtKB-SubCell"/>
</dbReference>
<feature type="domain" description="VTT" evidence="7">
    <location>
        <begin position="14"/>
        <end position="145"/>
    </location>
</feature>
<reference evidence="8" key="1">
    <citation type="journal article" date="2014" name="Front. Microbiol.">
        <title>High frequency of phylogenetically diverse reductive dehalogenase-homologous genes in deep subseafloor sedimentary metagenomes.</title>
        <authorList>
            <person name="Kawai M."/>
            <person name="Futagami T."/>
            <person name="Toyoda A."/>
            <person name="Takaki Y."/>
            <person name="Nishi S."/>
            <person name="Hori S."/>
            <person name="Arai W."/>
            <person name="Tsubouchi T."/>
            <person name="Morono Y."/>
            <person name="Uchiyama I."/>
            <person name="Ito T."/>
            <person name="Fujiyama A."/>
            <person name="Inagaki F."/>
            <person name="Takami H."/>
        </authorList>
    </citation>
    <scope>NUCLEOTIDE SEQUENCE</scope>
    <source>
        <strain evidence="8">Expedition CK06-06</strain>
    </source>
</reference>
<gene>
    <name evidence="8" type="ORF">S12H4_32001</name>
</gene>
<comment type="subcellular location">
    <subcellularLocation>
        <location evidence="1">Cell membrane</location>
        <topology evidence="1">Multi-pass membrane protein</topology>
    </subcellularLocation>
</comment>
<dbReference type="EMBL" id="BARW01018728">
    <property type="protein sequence ID" value="GAJ01666.1"/>
    <property type="molecule type" value="Genomic_DNA"/>
</dbReference>
<keyword evidence="3 6" id="KW-0812">Transmembrane</keyword>
<feature type="transmembrane region" description="Helical" evidence="6">
    <location>
        <begin position="125"/>
        <end position="147"/>
    </location>
</feature>
<proteinExistence type="predicted"/>
<keyword evidence="2" id="KW-1003">Cell membrane</keyword>
<evidence type="ECO:0000256" key="5">
    <source>
        <dbReference type="ARBA" id="ARBA00023136"/>
    </source>
</evidence>
<evidence type="ECO:0000256" key="2">
    <source>
        <dbReference type="ARBA" id="ARBA00022475"/>
    </source>
</evidence>
<evidence type="ECO:0000256" key="1">
    <source>
        <dbReference type="ARBA" id="ARBA00004651"/>
    </source>
</evidence>
<feature type="non-terminal residue" evidence="8">
    <location>
        <position position="1"/>
    </location>
</feature>
<organism evidence="8">
    <name type="scientific">marine sediment metagenome</name>
    <dbReference type="NCBI Taxonomy" id="412755"/>
    <lineage>
        <taxon>unclassified sequences</taxon>
        <taxon>metagenomes</taxon>
        <taxon>ecological metagenomes</taxon>
    </lineage>
</organism>
<evidence type="ECO:0000256" key="6">
    <source>
        <dbReference type="SAM" id="Phobius"/>
    </source>
</evidence>
<keyword evidence="5 6" id="KW-0472">Membrane</keyword>
<evidence type="ECO:0000259" key="7">
    <source>
        <dbReference type="Pfam" id="PF09335"/>
    </source>
</evidence>
<evidence type="ECO:0000256" key="4">
    <source>
        <dbReference type="ARBA" id="ARBA00022989"/>
    </source>
</evidence>
<comment type="caution">
    <text evidence="8">The sequence shown here is derived from an EMBL/GenBank/DDBJ whole genome shotgun (WGS) entry which is preliminary data.</text>
</comment>
<keyword evidence="4 6" id="KW-1133">Transmembrane helix</keyword>
<dbReference type="PANTHER" id="PTHR42709:SF6">
    <property type="entry name" value="UNDECAPRENYL PHOSPHATE TRANSPORTER A"/>
    <property type="match status" value="1"/>
</dbReference>
<feature type="transmembrane region" description="Helical" evidence="6">
    <location>
        <begin position="34"/>
        <end position="55"/>
    </location>
</feature>
<dbReference type="InterPro" id="IPR051311">
    <property type="entry name" value="DedA_domain"/>
</dbReference>
<name>X1UP50_9ZZZZ</name>
<sequence length="186" mass="20803">RLLLMTIESSFIPFPSEVIVPPAAYLAQQGQMNIVLVVLAGIVGSLLGALINYCLALTLGRKIVYALVNKKFFKFLLITPEKVDKAEKYFLKYGNISTLVGRLVPWVRQLISVPAGFSKMRLSSFIFYTSLGSSIWVVILAILGYGIGSNQEQVEKYCSEISLFFVILITILIIGFVIRKNKKIKY</sequence>
<protein>
    <recommendedName>
        <fullName evidence="7">VTT domain-containing protein</fullName>
    </recommendedName>
</protein>
<evidence type="ECO:0000256" key="3">
    <source>
        <dbReference type="ARBA" id="ARBA00022692"/>
    </source>
</evidence>
<dbReference type="InterPro" id="IPR032816">
    <property type="entry name" value="VTT_dom"/>
</dbReference>
<dbReference type="PANTHER" id="PTHR42709">
    <property type="entry name" value="ALKALINE PHOSPHATASE LIKE PROTEIN"/>
    <property type="match status" value="1"/>
</dbReference>